<gene>
    <name evidence="1" type="ORF">TNCV_1588871</name>
</gene>
<accession>A0A8X6RFJ0</accession>
<dbReference type="EMBL" id="BMAU01021175">
    <property type="protein sequence ID" value="GFX93710.1"/>
    <property type="molecule type" value="Genomic_DNA"/>
</dbReference>
<keyword evidence="2" id="KW-1185">Reference proteome</keyword>
<protein>
    <submittedName>
        <fullName evidence="1">Uncharacterized protein</fullName>
    </submittedName>
</protein>
<comment type="caution">
    <text evidence="1">The sequence shown here is derived from an EMBL/GenBank/DDBJ whole genome shotgun (WGS) entry which is preliminary data.</text>
</comment>
<evidence type="ECO:0000313" key="1">
    <source>
        <dbReference type="EMBL" id="GFX93710.1"/>
    </source>
</evidence>
<organism evidence="1 2">
    <name type="scientific">Trichonephila clavipes</name>
    <name type="common">Golden silk orbweaver</name>
    <name type="synonym">Nephila clavipes</name>
    <dbReference type="NCBI Taxonomy" id="2585209"/>
    <lineage>
        <taxon>Eukaryota</taxon>
        <taxon>Metazoa</taxon>
        <taxon>Ecdysozoa</taxon>
        <taxon>Arthropoda</taxon>
        <taxon>Chelicerata</taxon>
        <taxon>Arachnida</taxon>
        <taxon>Araneae</taxon>
        <taxon>Araneomorphae</taxon>
        <taxon>Entelegynae</taxon>
        <taxon>Araneoidea</taxon>
        <taxon>Nephilidae</taxon>
        <taxon>Trichonephila</taxon>
    </lineage>
</organism>
<name>A0A8X6RFJ0_TRICX</name>
<dbReference type="Proteomes" id="UP000887159">
    <property type="component" value="Unassembled WGS sequence"/>
</dbReference>
<proteinExistence type="predicted"/>
<sequence length="183" mass="20881">MDTTSCTLARNYSHVYPVSVSLNLQENHLDYQREIVSSESWNYEFHPSDCLYAEYFKKPAASHKLYSCTVQDGRTALLLQVLSFHEKCPPFQYFKTDLLISVFRDEPNMFPKCRRMHVLQGVPATMHQNAWFTHDSAPAHFLMPEGNHLRTTYPGSGLDEVDLLLGLHAPRTSIILITSSGTT</sequence>
<reference evidence="1" key="1">
    <citation type="submission" date="2020-08" db="EMBL/GenBank/DDBJ databases">
        <title>Multicomponent nature underlies the extraordinary mechanical properties of spider dragline silk.</title>
        <authorList>
            <person name="Kono N."/>
            <person name="Nakamura H."/>
            <person name="Mori M."/>
            <person name="Yoshida Y."/>
            <person name="Ohtoshi R."/>
            <person name="Malay A.D."/>
            <person name="Moran D.A.P."/>
            <person name="Tomita M."/>
            <person name="Numata K."/>
            <person name="Arakawa K."/>
        </authorList>
    </citation>
    <scope>NUCLEOTIDE SEQUENCE</scope>
</reference>
<evidence type="ECO:0000313" key="2">
    <source>
        <dbReference type="Proteomes" id="UP000887159"/>
    </source>
</evidence>
<dbReference type="AlphaFoldDB" id="A0A8X6RFJ0"/>